<proteinExistence type="predicted"/>
<dbReference type="EMBL" id="CAMAPF010000037">
    <property type="protein sequence ID" value="CAH9081937.1"/>
    <property type="molecule type" value="Genomic_DNA"/>
</dbReference>
<name>A0AAV0CUY1_9ASTE</name>
<dbReference type="Proteomes" id="UP001152523">
    <property type="component" value="Unassembled WGS sequence"/>
</dbReference>
<evidence type="ECO:0000313" key="1">
    <source>
        <dbReference type="EMBL" id="CAH9081937.1"/>
    </source>
</evidence>
<dbReference type="InterPro" id="IPR007750">
    <property type="entry name" value="DUF674"/>
</dbReference>
<keyword evidence="2" id="KW-1185">Reference proteome</keyword>
<dbReference type="PANTHER" id="PTHR33103:SF85">
    <property type="entry name" value="DUF674 FAMILY PROTEIN"/>
    <property type="match status" value="1"/>
</dbReference>
<accession>A0AAV0CUY1</accession>
<evidence type="ECO:0000313" key="2">
    <source>
        <dbReference type="Proteomes" id="UP001152523"/>
    </source>
</evidence>
<protein>
    <submittedName>
        <fullName evidence="1">Uncharacterized protein</fullName>
    </submittedName>
</protein>
<gene>
    <name evidence="1" type="ORF">CEPIT_LOCUS7925</name>
</gene>
<dbReference type="AlphaFoldDB" id="A0AAV0CUY1"/>
<organism evidence="1 2">
    <name type="scientific">Cuscuta epithymum</name>
    <dbReference type="NCBI Taxonomy" id="186058"/>
    <lineage>
        <taxon>Eukaryota</taxon>
        <taxon>Viridiplantae</taxon>
        <taxon>Streptophyta</taxon>
        <taxon>Embryophyta</taxon>
        <taxon>Tracheophyta</taxon>
        <taxon>Spermatophyta</taxon>
        <taxon>Magnoliopsida</taxon>
        <taxon>eudicotyledons</taxon>
        <taxon>Gunneridae</taxon>
        <taxon>Pentapetalae</taxon>
        <taxon>asterids</taxon>
        <taxon>lamiids</taxon>
        <taxon>Solanales</taxon>
        <taxon>Convolvulaceae</taxon>
        <taxon>Cuscuteae</taxon>
        <taxon>Cuscuta</taxon>
        <taxon>Cuscuta subgen. Cuscuta</taxon>
    </lineage>
</organism>
<reference evidence="1" key="1">
    <citation type="submission" date="2022-07" db="EMBL/GenBank/DDBJ databases">
        <authorList>
            <person name="Macas J."/>
            <person name="Novak P."/>
            <person name="Neumann P."/>
        </authorList>
    </citation>
    <scope>NUCLEOTIDE SEQUENCE</scope>
</reference>
<sequence length="492" mass="54461">MSFKQNRGVFMAAVKKEPELVPLKLLIDEKNHRVVAAEANKDFVDILFSFLTLPMGTIMRLITSANEKTTASVPVGCMNKLYEGVQNLSSEYWQTEHCKNMVLNPRNPLAKYCKNLKVNIDDSGPELTYGCNSVYQFVNNTGSIMFYRERLAAMERGRCKYYSIYRNVKCVCGKGITTKEMTAKAKAGDSSSEGVSFLKRGIEFLISDNLQVRPASPAVLAQLIPDIGSADGTRIREMRVEASKVEVIYLLACALVSETPLSDVFLGKRPGYGIVGTQGKRPRLENNFSSSQAALPVKSTVEQNGHTLKLKVTYAKSTKEILFGEATNEFFDFLCTFLTIPIGSMMRVLEGKSGLTCMDNLYRSVLDLDHKWFQESAKNNLLNPCIAKYHNCKKQPLKSIGTESYADSYYLINPRESDNFAVEPSMFLVPDDLGVKSLSGASSFLLLKDMGIPFSQTEVQWVTLGTKEALSLLKAALTSPSSALSNGLGPYL</sequence>
<dbReference type="Pfam" id="PF05056">
    <property type="entry name" value="DUF674"/>
    <property type="match status" value="1"/>
</dbReference>
<dbReference type="PANTHER" id="PTHR33103">
    <property type="entry name" value="OS01G0153900 PROTEIN"/>
    <property type="match status" value="1"/>
</dbReference>
<comment type="caution">
    <text evidence="1">The sequence shown here is derived from an EMBL/GenBank/DDBJ whole genome shotgun (WGS) entry which is preliminary data.</text>
</comment>